<feature type="compositionally biased region" description="Acidic residues" evidence="1">
    <location>
        <begin position="120"/>
        <end position="135"/>
    </location>
</feature>
<proteinExistence type="predicted"/>
<feature type="compositionally biased region" description="Gly residues" evidence="1">
    <location>
        <begin position="1161"/>
        <end position="1180"/>
    </location>
</feature>
<comment type="caution">
    <text evidence="2">The sequence shown here is derived from an EMBL/GenBank/DDBJ whole genome shotgun (WGS) entry which is preliminary data.</text>
</comment>
<feature type="region of interest" description="Disordered" evidence="1">
    <location>
        <begin position="1"/>
        <end position="29"/>
    </location>
</feature>
<organism evidence="2 3">
    <name type="scientific">Leptomonas seymouri</name>
    <dbReference type="NCBI Taxonomy" id="5684"/>
    <lineage>
        <taxon>Eukaryota</taxon>
        <taxon>Discoba</taxon>
        <taxon>Euglenozoa</taxon>
        <taxon>Kinetoplastea</taxon>
        <taxon>Metakinetoplastina</taxon>
        <taxon>Trypanosomatida</taxon>
        <taxon>Trypanosomatidae</taxon>
        <taxon>Leishmaniinae</taxon>
        <taxon>Leptomonas</taxon>
    </lineage>
</organism>
<feature type="region of interest" description="Disordered" evidence="1">
    <location>
        <begin position="787"/>
        <end position="828"/>
    </location>
</feature>
<reference evidence="2 3" key="1">
    <citation type="journal article" date="2015" name="PLoS Pathog.">
        <title>Leptomonas seymouri: Adaptations to the Dixenous Life Cycle Analyzed by Genome Sequencing, Transcriptome Profiling and Co-infection with Leishmania donovani.</title>
        <authorList>
            <person name="Kraeva N."/>
            <person name="Butenko A."/>
            <person name="Hlavacova J."/>
            <person name="Kostygov A."/>
            <person name="Myskova J."/>
            <person name="Grybchuk D."/>
            <person name="Lestinova T."/>
            <person name="Votypka J."/>
            <person name="Volf P."/>
            <person name="Opperdoes F."/>
            <person name="Flegontov P."/>
            <person name="Lukes J."/>
            <person name="Yurchenko V."/>
        </authorList>
    </citation>
    <scope>NUCLEOTIDE SEQUENCE [LARGE SCALE GENOMIC DNA]</scope>
    <source>
        <strain evidence="2 3">ATCC 30220</strain>
    </source>
</reference>
<feature type="region of interest" description="Disordered" evidence="1">
    <location>
        <begin position="1075"/>
        <end position="1097"/>
    </location>
</feature>
<feature type="region of interest" description="Disordered" evidence="1">
    <location>
        <begin position="1155"/>
        <end position="1180"/>
    </location>
</feature>
<protein>
    <submittedName>
        <fullName evidence="2">Uncharacterized protein</fullName>
    </submittedName>
</protein>
<evidence type="ECO:0000256" key="1">
    <source>
        <dbReference type="SAM" id="MobiDB-lite"/>
    </source>
</evidence>
<feature type="region of interest" description="Disordered" evidence="1">
    <location>
        <begin position="841"/>
        <end position="875"/>
    </location>
</feature>
<sequence length="1249" mass="134087">MSSASHHYDDKPPRPRLPRPPEYPIGIESTPATPFIDVLGALPMGTVATSAPHHRDNVLCDTNETQELLDNFFALYAPPDQGSASAQNAAHTEHRRVLLSDAEGMIECQHSDAVAKNANADDDNDDADREDDDDVPVGRTDGHHAQQSQYVPVEEEEEEEEEVEESSGDAGEDGGNDERLFLNVEEVNAEGASDDSSAETAESTPSPSRTKGLQATADLDSSARSHHGPSHSAAPSASTAASSSPTACRNPEVDLWPFAHPPPPTALPLQSQTRAAFHTKRYGAFIKAYLGLSDQEVRQAERRGRGICMIGVRKVTRYGKGAASSPISYSFSSPRLMATCKGVPSDPPNHPFRCVRPSNADPVRTQRVFLRHSVLAVEGDAVFCQLIDRAETLYAVEQQRLDYAAAAAAAVPVARSDEIGTEGDAKATETNESKSVNDEQGKQGIAPVLYPQFRKLPRVTEPYLCPNARCIALHYGLPDPVNAPSGSNSSKPTVTGAAAPEHRFPRATLIAVVSTTRLEDNTEIYVSMESYYRCLDEIAWYRRCYSHLNARYGCRASLEAASSTAQASCCPTPPLQGCQRAKKLSDSAQTSAEGTGDVYTGVKRFPAWPAELAYYHGVGKRHVSRVAEGAFPFTLVDLGAAPELGEGQKGVTASLWIPYGTCLLYCGPSVATRKVEKLVTARVLGGHTRTRDPAKVTAENGRLKSSSHGEAAPQHVDRMLQEVGEVEAEDLSFVTDDTYALGLGRHGVCFGQGLTRYINHRYNISRFGNVELCSVMLSVPSEFCTEATGGGLQRNASSSSSSSPPPPAEARRPATGAPSLPSDPALTEEENRQIRAAVRRQYGRHGAGGGGLAADAPATSSTGAQPPPRGKRRQAALRRAPRFFLEEKSFFVTVPFFLVTTDIAPGASLLAWTYGEDYDARLERQAVADGHIVPYADAAVLNRRLAMPSPGRRFQRYGGDYRFAVGVGDVVWRRRPLLQPPALPRVSQYSGAAQASPAGGFDGLHVPLPEEDLFAVVQTQRGSVEQLLLQPLTLVDLTDAELGALLREQCLYDYVSPHVSFSALAAMRAEKQCPQRRVGGRGGKRRQTMGSKERHASPAWSRHWAVFQLPNSPIASEAATLPLARAEDALRRCSVATVESVGLLLPDVDYSVIHTKRPENRGGGGARGPPGRKGAGGGGTRAALDSSSCIAVNLDDLHHSTHLVRTSAERATALPVLLNGLLWPLFSAHVERGGGPTGANGGSRGLPTK</sequence>
<accession>A0A0N1I1N9</accession>
<feature type="compositionally biased region" description="Basic residues" evidence="1">
    <location>
        <begin position="1078"/>
        <end position="1087"/>
    </location>
</feature>
<name>A0A0N1I1N9_LEPSE</name>
<gene>
    <name evidence="2" type="ORF">ABL78_7639</name>
</gene>
<dbReference type="VEuPathDB" id="TriTrypDB:Lsey_0393_0040"/>
<feature type="compositionally biased region" description="Basic and acidic residues" evidence="1">
    <location>
        <begin position="1"/>
        <end position="13"/>
    </location>
</feature>
<feature type="compositionally biased region" description="Low complexity" evidence="1">
    <location>
        <begin position="230"/>
        <end position="247"/>
    </location>
</feature>
<dbReference type="EMBL" id="LJSK01000393">
    <property type="protein sequence ID" value="KPI83330.1"/>
    <property type="molecule type" value="Genomic_DNA"/>
</dbReference>
<feature type="region of interest" description="Disordered" evidence="1">
    <location>
        <begin position="117"/>
        <end position="177"/>
    </location>
</feature>
<feature type="region of interest" description="Disordered" evidence="1">
    <location>
        <begin position="417"/>
        <end position="440"/>
    </location>
</feature>
<keyword evidence="3" id="KW-1185">Reference proteome</keyword>
<dbReference type="Proteomes" id="UP000038009">
    <property type="component" value="Unassembled WGS sequence"/>
</dbReference>
<evidence type="ECO:0000313" key="3">
    <source>
        <dbReference type="Proteomes" id="UP000038009"/>
    </source>
</evidence>
<feature type="compositionally biased region" description="Acidic residues" evidence="1">
    <location>
        <begin position="153"/>
        <end position="175"/>
    </location>
</feature>
<dbReference type="AlphaFoldDB" id="A0A0N1I1N9"/>
<dbReference type="OrthoDB" id="273342at2759"/>
<feature type="region of interest" description="Disordered" evidence="1">
    <location>
        <begin position="189"/>
        <end position="272"/>
    </location>
</feature>
<evidence type="ECO:0000313" key="2">
    <source>
        <dbReference type="EMBL" id="KPI83330.1"/>
    </source>
</evidence>
<dbReference type="OMA" id="RYINHRY"/>